<dbReference type="Pfam" id="PF00226">
    <property type="entry name" value="DnaJ"/>
    <property type="match status" value="1"/>
</dbReference>
<keyword evidence="5" id="KW-0687">Ribonucleoprotein</keyword>
<evidence type="ECO:0000256" key="2">
    <source>
        <dbReference type="ARBA" id="ARBA00007116"/>
    </source>
</evidence>
<feature type="region of interest" description="Disordered" evidence="6">
    <location>
        <begin position="256"/>
        <end position="281"/>
    </location>
</feature>
<dbReference type="PROSITE" id="PS50076">
    <property type="entry name" value="DNAJ_2"/>
    <property type="match status" value="1"/>
</dbReference>
<keyword evidence="9" id="KW-1185">Reference proteome</keyword>
<dbReference type="GO" id="GO:0006412">
    <property type="term" value="P:translation"/>
    <property type="evidence" value="ECO:0007669"/>
    <property type="project" value="InterPro"/>
</dbReference>
<dbReference type="SUPFAM" id="SSF46565">
    <property type="entry name" value="Chaperone J-domain"/>
    <property type="match status" value="1"/>
</dbReference>
<dbReference type="HAMAP" id="MF_01337_A">
    <property type="entry name" value="Ribosomal_uL18_A"/>
    <property type="match status" value="1"/>
</dbReference>
<organism evidence="8 9">
    <name type="scientific">Polarella glacialis</name>
    <name type="common">Dinoflagellate</name>
    <dbReference type="NCBI Taxonomy" id="89957"/>
    <lineage>
        <taxon>Eukaryota</taxon>
        <taxon>Sar</taxon>
        <taxon>Alveolata</taxon>
        <taxon>Dinophyceae</taxon>
        <taxon>Suessiales</taxon>
        <taxon>Suessiaceae</taxon>
        <taxon>Polarella</taxon>
    </lineage>
</organism>
<dbReference type="InterPro" id="IPR057268">
    <property type="entry name" value="Ribosomal_L18"/>
</dbReference>
<dbReference type="PRINTS" id="PR00625">
    <property type="entry name" value="JDOMAIN"/>
</dbReference>
<dbReference type="PANTHER" id="PTHR23410">
    <property type="entry name" value="RIBOSOMAL PROTEIN L5-RELATED"/>
    <property type="match status" value="1"/>
</dbReference>
<keyword evidence="4" id="KW-0689">Ribosomal protein</keyword>
<evidence type="ECO:0000256" key="4">
    <source>
        <dbReference type="ARBA" id="ARBA00022980"/>
    </source>
</evidence>
<dbReference type="Gene3D" id="3.30.420.100">
    <property type="match status" value="1"/>
</dbReference>
<dbReference type="InterPro" id="IPR025607">
    <property type="entry name" value="Ribosomal_uL18_C_euk"/>
</dbReference>
<sequence>MAFVKILKNTAYFKRFQVARRRRRQGKTDFHARRKMVRQDKNKFNNRKYRLCVRFTNKRCICQIMYATLKGDICVSAASSHELANFGIPMGYKNYAAAYATGLLCARRALKKFGLDEKFKGKEEIDGEEYHVEDEENEQRPFKCILDVGLRRTVVGHRMWGALKGAVDGGLHVPHSAKNFPGFKAAEEKGAESEYDAEAHKDRIFGNHVKEYMEMLQEEDPTKYEAHFSKFIAAGIDAEKMEEMYTEAHEKIREDPNGEAAEKKDITHTRKGNNVTGSDGTEHIRSMKLTLKQRRVKVAAKIAAAQAKMMDVLGLELSASPDDVKKAHRRLALKWHPDKVADPHDQIAVKVATQQFQLLQAAFEVLSDQEKRRKYDELRGHQESSRDGEPPWKRTRRRAPSAEGVPAGWAHAEKADLRVPADAPDIAAAVDLLPVSGGTIRVDPGTYVGVIVISKPFVTVMCAGDVGSVVVQGQVVFRECATGAQLRGLVISASCTGGAVDLKGVVGNVTIEDCEVRNQLAAGIIFEGCSGDTAITRCLVRGCKYDGLGSITITESRFEAGTLPSPPAKAYLPIAACASVPSAESLIQSFDRPCTSNFEDCLDRGCTGDNALAEGTPICFATSRFAMSLRAIVKANTEGEVNVTFSLNWFSVDVNCSSSLKQMGQDLVLDKEALNTCLPAIVQINWMKYCPDQGDILLVLSKPATMPVYLSSVRCSDAGLVAPSSAALPPGSNENDCSGERILGQNSPGAEVCYAGAMMRLRIWAKINMNSTTGEGKAALEVSYTVRLHRCEAMSVTQAGQTLMFDPVALKACLRNFRVLSAEYCPDQDRVMLTVKIRKPAPAAFPLERVTCPSQRRLTAPVLI</sequence>
<dbReference type="SUPFAM" id="SSF53137">
    <property type="entry name" value="Translational machinery components"/>
    <property type="match status" value="1"/>
</dbReference>
<keyword evidence="3" id="KW-0963">Cytoplasm</keyword>
<dbReference type="PROSITE" id="PS00636">
    <property type="entry name" value="DNAJ_1"/>
    <property type="match status" value="1"/>
</dbReference>
<feature type="domain" description="J" evidence="7">
    <location>
        <begin position="308"/>
        <end position="379"/>
    </location>
</feature>
<feature type="compositionally biased region" description="Basic and acidic residues" evidence="6">
    <location>
        <begin position="374"/>
        <end position="392"/>
    </location>
</feature>
<dbReference type="InterPro" id="IPR018253">
    <property type="entry name" value="DnaJ_domain_CS"/>
</dbReference>
<dbReference type="InterPro" id="IPR012334">
    <property type="entry name" value="Pectin_lyas_fold"/>
</dbReference>
<dbReference type="Proteomes" id="UP000654075">
    <property type="component" value="Unassembled WGS sequence"/>
</dbReference>
<evidence type="ECO:0000313" key="9">
    <source>
        <dbReference type="Proteomes" id="UP000654075"/>
    </source>
</evidence>
<dbReference type="SUPFAM" id="SSF51126">
    <property type="entry name" value="Pectin lyase-like"/>
    <property type="match status" value="1"/>
</dbReference>
<evidence type="ECO:0000256" key="6">
    <source>
        <dbReference type="SAM" id="MobiDB-lite"/>
    </source>
</evidence>
<dbReference type="Gene3D" id="1.10.287.110">
    <property type="entry name" value="DnaJ domain"/>
    <property type="match status" value="1"/>
</dbReference>
<feature type="region of interest" description="Disordered" evidence="6">
    <location>
        <begin position="374"/>
        <end position="409"/>
    </location>
</feature>
<dbReference type="CDD" id="cd06257">
    <property type="entry name" value="DnaJ"/>
    <property type="match status" value="1"/>
</dbReference>
<proteinExistence type="inferred from homology"/>
<dbReference type="GO" id="GO:0003735">
    <property type="term" value="F:structural constituent of ribosome"/>
    <property type="evidence" value="ECO:0007669"/>
    <property type="project" value="InterPro"/>
</dbReference>
<dbReference type="PANTHER" id="PTHR23410:SF12">
    <property type="entry name" value="LARGE RIBOSOMAL SUBUNIT PROTEIN UL18"/>
    <property type="match status" value="1"/>
</dbReference>
<evidence type="ECO:0000259" key="7">
    <source>
        <dbReference type="PROSITE" id="PS50076"/>
    </source>
</evidence>
<dbReference type="Pfam" id="PF14204">
    <property type="entry name" value="Ribosomal_L18_c"/>
    <property type="match status" value="1"/>
</dbReference>
<reference evidence="8" key="1">
    <citation type="submission" date="2021-02" db="EMBL/GenBank/DDBJ databases">
        <authorList>
            <person name="Dougan E. K."/>
            <person name="Rhodes N."/>
            <person name="Thang M."/>
            <person name="Chan C."/>
        </authorList>
    </citation>
    <scope>NUCLEOTIDE SEQUENCE</scope>
</reference>
<gene>
    <name evidence="8" type="ORF">PGLA1383_LOCUS11904</name>
</gene>
<evidence type="ECO:0000256" key="5">
    <source>
        <dbReference type="ARBA" id="ARBA00023274"/>
    </source>
</evidence>
<evidence type="ECO:0000313" key="8">
    <source>
        <dbReference type="EMBL" id="CAE8593307.1"/>
    </source>
</evidence>
<dbReference type="InterPro" id="IPR001623">
    <property type="entry name" value="DnaJ_domain"/>
</dbReference>
<dbReference type="Gene3D" id="2.160.20.10">
    <property type="entry name" value="Single-stranded right-handed beta-helix, Pectin lyase-like"/>
    <property type="match status" value="1"/>
</dbReference>
<dbReference type="GO" id="GO:0022625">
    <property type="term" value="C:cytosolic large ribosomal subunit"/>
    <property type="evidence" value="ECO:0007669"/>
    <property type="project" value="TreeGrafter"/>
</dbReference>
<evidence type="ECO:0000256" key="3">
    <source>
        <dbReference type="ARBA" id="ARBA00022490"/>
    </source>
</evidence>
<dbReference type="AlphaFoldDB" id="A0A813E0I9"/>
<evidence type="ECO:0000256" key="1">
    <source>
        <dbReference type="ARBA" id="ARBA00004496"/>
    </source>
</evidence>
<dbReference type="CDD" id="cd00432">
    <property type="entry name" value="Ribosomal_L18_L5e"/>
    <property type="match status" value="1"/>
</dbReference>
<accession>A0A813E0I9</accession>
<dbReference type="InterPro" id="IPR011050">
    <property type="entry name" value="Pectin_lyase_fold/virulence"/>
</dbReference>
<dbReference type="Pfam" id="PF17144">
    <property type="entry name" value="Ribosomal_L5e"/>
    <property type="match status" value="1"/>
</dbReference>
<dbReference type="OrthoDB" id="1618453at2759"/>
<dbReference type="InterPro" id="IPR036869">
    <property type="entry name" value="J_dom_sf"/>
</dbReference>
<name>A0A813E0I9_POLGL</name>
<dbReference type="InterPro" id="IPR005485">
    <property type="entry name" value="Rbsml_uL18_euk_arch"/>
</dbReference>
<comment type="caution">
    <text evidence="8">The sequence shown here is derived from an EMBL/GenBank/DDBJ whole genome shotgun (WGS) entry which is preliminary data.</text>
</comment>
<comment type="subcellular location">
    <subcellularLocation>
        <location evidence="1">Cytoplasm</location>
    </subcellularLocation>
</comment>
<protein>
    <recommendedName>
        <fullName evidence="7">J domain-containing protein</fullName>
    </recommendedName>
</protein>
<dbReference type="GO" id="GO:0008097">
    <property type="term" value="F:5S rRNA binding"/>
    <property type="evidence" value="ECO:0007669"/>
    <property type="project" value="InterPro"/>
</dbReference>
<feature type="compositionally biased region" description="Basic and acidic residues" evidence="6">
    <location>
        <begin position="256"/>
        <end position="268"/>
    </location>
</feature>
<comment type="similarity">
    <text evidence="2">Belongs to the universal ribosomal protein uL18 family.</text>
</comment>
<dbReference type="PRINTS" id="PR00058">
    <property type="entry name" value="RIBOSOMALL5"/>
</dbReference>
<dbReference type="EMBL" id="CAJNNV010006248">
    <property type="protein sequence ID" value="CAE8593307.1"/>
    <property type="molecule type" value="Genomic_DNA"/>
</dbReference>
<dbReference type="SMART" id="SM00271">
    <property type="entry name" value="DnaJ"/>
    <property type="match status" value="1"/>
</dbReference>
<dbReference type="GO" id="GO:0000027">
    <property type="term" value="P:ribosomal large subunit assembly"/>
    <property type="evidence" value="ECO:0007669"/>
    <property type="project" value="TreeGrafter"/>
</dbReference>